<dbReference type="OrthoDB" id="3202607at2759"/>
<reference evidence="1" key="1">
    <citation type="journal article" date="2019" name="Environ. Microbiol.">
        <title>Fungal ecological strategies reflected in gene transcription - a case study of two litter decomposers.</title>
        <authorList>
            <person name="Barbi F."/>
            <person name="Kohler A."/>
            <person name="Barry K."/>
            <person name="Baskaran P."/>
            <person name="Daum C."/>
            <person name="Fauchery L."/>
            <person name="Ihrmark K."/>
            <person name="Kuo A."/>
            <person name="LaButti K."/>
            <person name="Lipzen A."/>
            <person name="Morin E."/>
            <person name="Grigoriev I.V."/>
            <person name="Henrissat B."/>
            <person name="Lindahl B."/>
            <person name="Martin F."/>
        </authorList>
    </citation>
    <scope>NUCLEOTIDE SEQUENCE</scope>
    <source>
        <strain evidence="1">JB14</strain>
    </source>
</reference>
<evidence type="ECO:0000313" key="2">
    <source>
        <dbReference type="Proteomes" id="UP000799118"/>
    </source>
</evidence>
<gene>
    <name evidence="1" type="ORF">BT96DRAFT_1004242</name>
</gene>
<dbReference type="Gene3D" id="3.60.130.30">
    <property type="match status" value="1"/>
</dbReference>
<proteinExistence type="predicted"/>
<sequence length="311" mass="34538">MGWQGVRKMGYEEYQGLTREETIALPWMHYLYWDGSHNVVVCDRARRGIVHLIGAPQDPNWPKVHAEAARVIDKGREACKFNSGQVNHIRGAFPAEAIGYSHGGGQIEPSNTQHSVRNLKVLNVILANPAVQHISGIANSAYKCYCPNMYEHFKVNDEALRQWKPSLRQNFPKSVFAATTINFGPETITNIHVDSRNSAPASCAVTSLGPFNSHHGGEIVLWNLGLIVRFPPGCTLLLPSALIVHLNLAIQPGEQRFSITQYSAATLSRFVENGFCNDVDILDGSDSTAKEALLSACKTRWKKALDCYRVW</sequence>
<dbReference type="Proteomes" id="UP000799118">
    <property type="component" value="Unassembled WGS sequence"/>
</dbReference>
<dbReference type="EMBL" id="ML769747">
    <property type="protein sequence ID" value="KAE9388375.1"/>
    <property type="molecule type" value="Genomic_DNA"/>
</dbReference>
<organism evidence="1 2">
    <name type="scientific">Gymnopus androsaceus JB14</name>
    <dbReference type="NCBI Taxonomy" id="1447944"/>
    <lineage>
        <taxon>Eukaryota</taxon>
        <taxon>Fungi</taxon>
        <taxon>Dikarya</taxon>
        <taxon>Basidiomycota</taxon>
        <taxon>Agaricomycotina</taxon>
        <taxon>Agaricomycetes</taxon>
        <taxon>Agaricomycetidae</taxon>
        <taxon>Agaricales</taxon>
        <taxon>Marasmiineae</taxon>
        <taxon>Omphalotaceae</taxon>
        <taxon>Gymnopus</taxon>
    </lineage>
</organism>
<protein>
    <submittedName>
        <fullName evidence="1">Uncharacterized protein</fullName>
    </submittedName>
</protein>
<accession>A0A6A4GT63</accession>
<evidence type="ECO:0000313" key="1">
    <source>
        <dbReference type="EMBL" id="KAE9388375.1"/>
    </source>
</evidence>
<keyword evidence="2" id="KW-1185">Reference proteome</keyword>
<name>A0A6A4GT63_9AGAR</name>
<dbReference type="AlphaFoldDB" id="A0A6A4GT63"/>